<proteinExistence type="inferred from homology"/>
<evidence type="ECO:0000256" key="8">
    <source>
        <dbReference type="ARBA" id="ARBA00047664"/>
    </source>
</evidence>
<dbReference type="SUPFAM" id="SSF53328">
    <property type="entry name" value="Formyltransferase"/>
    <property type="match status" value="1"/>
</dbReference>
<feature type="domain" description="Formyl transferase N-terminal" evidence="9">
    <location>
        <begin position="126"/>
        <end position="208"/>
    </location>
</feature>
<gene>
    <name evidence="10" type="ORF">FA09DRAFT_291532</name>
</gene>
<evidence type="ECO:0000256" key="6">
    <source>
        <dbReference type="ARBA" id="ARBA00041324"/>
    </source>
</evidence>
<dbReference type="OrthoDB" id="5575075at2759"/>
<dbReference type="STRING" id="58919.A0A316YYN8"/>
<evidence type="ECO:0000256" key="7">
    <source>
        <dbReference type="ARBA" id="ARBA00041682"/>
    </source>
</evidence>
<comment type="similarity">
    <text evidence="5">Belongs to the GART family.</text>
</comment>
<organism evidence="10 11">
    <name type="scientific">Tilletiopsis washingtonensis</name>
    <dbReference type="NCBI Taxonomy" id="58919"/>
    <lineage>
        <taxon>Eukaryota</taxon>
        <taxon>Fungi</taxon>
        <taxon>Dikarya</taxon>
        <taxon>Basidiomycota</taxon>
        <taxon>Ustilaginomycotina</taxon>
        <taxon>Exobasidiomycetes</taxon>
        <taxon>Entylomatales</taxon>
        <taxon>Entylomatales incertae sedis</taxon>
        <taxon>Tilletiopsis</taxon>
    </lineage>
</organism>
<dbReference type="InterPro" id="IPR036477">
    <property type="entry name" value="Formyl_transf_N_sf"/>
</dbReference>
<dbReference type="PROSITE" id="PS00373">
    <property type="entry name" value="GART"/>
    <property type="match status" value="1"/>
</dbReference>
<dbReference type="GO" id="GO:0004644">
    <property type="term" value="F:phosphoribosylglycinamide formyltransferase activity"/>
    <property type="evidence" value="ECO:0007669"/>
    <property type="project" value="UniProtKB-EC"/>
</dbReference>
<evidence type="ECO:0000259" key="9">
    <source>
        <dbReference type="Pfam" id="PF00551"/>
    </source>
</evidence>
<keyword evidence="11" id="KW-1185">Reference proteome</keyword>
<keyword evidence="4" id="KW-0658">Purine biosynthesis</keyword>
<dbReference type="RefSeq" id="XP_025594856.1">
    <property type="nucleotide sequence ID" value="XM_025739979.1"/>
</dbReference>
<dbReference type="GeneID" id="37267525"/>
<dbReference type="EMBL" id="KZ819311">
    <property type="protein sequence ID" value="PWN94577.1"/>
    <property type="molecule type" value="Genomic_DNA"/>
</dbReference>
<evidence type="ECO:0000313" key="10">
    <source>
        <dbReference type="EMBL" id="PWN94577.1"/>
    </source>
</evidence>
<comment type="pathway">
    <text evidence="1">Purine metabolism; IMP biosynthesis via de novo pathway; N(2)-formyl-N(1)-(5-phospho-D-ribosyl)glycinamide from N(1)-(5-phospho-D-ribosyl)glycinamide (10-formyl THF route): step 1/1.</text>
</comment>
<evidence type="ECO:0000256" key="4">
    <source>
        <dbReference type="ARBA" id="ARBA00022755"/>
    </source>
</evidence>
<evidence type="ECO:0000313" key="11">
    <source>
        <dbReference type="Proteomes" id="UP000245946"/>
    </source>
</evidence>
<dbReference type="GO" id="GO:0005737">
    <property type="term" value="C:cytoplasm"/>
    <property type="evidence" value="ECO:0007669"/>
    <property type="project" value="TreeGrafter"/>
</dbReference>
<reference evidence="10 11" key="1">
    <citation type="journal article" date="2018" name="Mol. Biol. Evol.">
        <title>Broad Genomic Sampling Reveals a Smut Pathogenic Ancestry of the Fungal Clade Ustilaginomycotina.</title>
        <authorList>
            <person name="Kijpornyongpan T."/>
            <person name="Mondo S.J."/>
            <person name="Barry K."/>
            <person name="Sandor L."/>
            <person name="Lee J."/>
            <person name="Lipzen A."/>
            <person name="Pangilinan J."/>
            <person name="LaButti K."/>
            <person name="Hainaut M."/>
            <person name="Henrissat B."/>
            <person name="Grigoriev I.V."/>
            <person name="Spatafora J.W."/>
            <person name="Aime M.C."/>
        </authorList>
    </citation>
    <scope>NUCLEOTIDE SEQUENCE [LARGE SCALE GENOMIC DNA]</scope>
    <source>
        <strain evidence="10 11">MCA 4186</strain>
    </source>
</reference>
<dbReference type="AlphaFoldDB" id="A0A316YYN8"/>
<sequence>AGTGSNLQALIDATLIESTALPGAYISFVLSNRKAAYGLTRASTSNPPIPTAVSSLKTYQSKHPGATRDEYDVDLARIIIDAHDGRAPDLIVLAGFMHIVSPVFLAAMGHAGDGRSKAPAWAPARPVPIINLHPALPGAFDGAQAIERAFAAFQRGDIRSTGVMVHEVVAEVDRGSPVLVREVPIERDDTLASLEEKIHVLEHRLIVEGTRAMLD</sequence>
<dbReference type="EC" id="2.1.2.2" evidence="2"/>
<evidence type="ECO:0000256" key="5">
    <source>
        <dbReference type="ARBA" id="ARBA00038440"/>
    </source>
</evidence>
<evidence type="ECO:0000256" key="3">
    <source>
        <dbReference type="ARBA" id="ARBA00022679"/>
    </source>
</evidence>
<dbReference type="Gene3D" id="3.40.50.170">
    <property type="entry name" value="Formyl transferase, N-terminal domain"/>
    <property type="match status" value="1"/>
</dbReference>
<dbReference type="InterPro" id="IPR002376">
    <property type="entry name" value="Formyl_transf_N"/>
</dbReference>
<dbReference type="GO" id="GO:0006189">
    <property type="term" value="P:'de novo' IMP biosynthetic process"/>
    <property type="evidence" value="ECO:0007669"/>
    <property type="project" value="TreeGrafter"/>
</dbReference>
<dbReference type="Proteomes" id="UP000245946">
    <property type="component" value="Unassembled WGS sequence"/>
</dbReference>
<evidence type="ECO:0000256" key="2">
    <source>
        <dbReference type="ARBA" id="ARBA00012254"/>
    </source>
</evidence>
<evidence type="ECO:0000256" key="1">
    <source>
        <dbReference type="ARBA" id="ARBA00005054"/>
    </source>
</evidence>
<accession>A0A316YYN8</accession>
<dbReference type="InterPro" id="IPR001555">
    <property type="entry name" value="GART_AS"/>
</dbReference>
<dbReference type="PANTHER" id="PTHR43369:SF2">
    <property type="entry name" value="PHOSPHORIBOSYLGLYCINAMIDE FORMYLTRANSFERASE"/>
    <property type="match status" value="1"/>
</dbReference>
<name>A0A316YYN8_9BASI</name>
<dbReference type="Pfam" id="PF00551">
    <property type="entry name" value="Formyl_trans_N"/>
    <property type="match status" value="2"/>
</dbReference>
<feature type="domain" description="Formyl transferase N-terminal" evidence="9">
    <location>
        <begin position="2"/>
        <end position="110"/>
    </location>
</feature>
<feature type="non-terminal residue" evidence="10">
    <location>
        <position position="215"/>
    </location>
</feature>
<feature type="non-terminal residue" evidence="10">
    <location>
        <position position="1"/>
    </location>
</feature>
<keyword evidence="3 10" id="KW-0808">Transferase</keyword>
<comment type="catalytic activity">
    <reaction evidence="8">
        <text>N(1)-(5-phospho-beta-D-ribosyl)glycinamide + (6R)-10-formyltetrahydrofolate = N(2)-formyl-N(1)-(5-phospho-beta-D-ribosyl)glycinamide + (6S)-5,6,7,8-tetrahydrofolate + H(+)</text>
        <dbReference type="Rhea" id="RHEA:15053"/>
        <dbReference type="ChEBI" id="CHEBI:15378"/>
        <dbReference type="ChEBI" id="CHEBI:57453"/>
        <dbReference type="ChEBI" id="CHEBI:143788"/>
        <dbReference type="ChEBI" id="CHEBI:147286"/>
        <dbReference type="ChEBI" id="CHEBI:195366"/>
        <dbReference type="EC" id="2.1.2.2"/>
    </reaction>
</comment>
<dbReference type="PANTHER" id="PTHR43369">
    <property type="entry name" value="PHOSPHORIBOSYLGLYCINAMIDE FORMYLTRANSFERASE"/>
    <property type="match status" value="1"/>
</dbReference>
<protein>
    <recommendedName>
        <fullName evidence="2">phosphoribosylglycinamide formyltransferase 1</fullName>
        <ecNumber evidence="2">2.1.2.2</ecNumber>
    </recommendedName>
    <alternativeName>
        <fullName evidence="7">5'-phosphoribosylglycinamide transformylase</fullName>
    </alternativeName>
    <alternativeName>
        <fullName evidence="6">GAR transformylase</fullName>
    </alternativeName>
</protein>